<evidence type="ECO:0000256" key="1">
    <source>
        <dbReference type="SAM" id="MobiDB-lite"/>
    </source>
</evidence>
<reference evidence="2" key="1">
    <citation type="submission" date="2023-03" db="EMBL/GenBank/DDBJ databases">
        <title>Massive genome expansion in bonnet fungi (Mycena s.s.) driven by repeated elements and novel gene families across ecological guilds.</title>
        <authorList>
            <consortium name="Lawrence Berkeley National Laboratory"/>
            <person name="Harder C.B."/>
            <person name="Miyauchi S."/>
            <person name="Viragh M."/>
            <person name="Kuo A."/>
            <person name="Thoen E."/>
            <person name="Andreopoulos B."/>
            <person name="Lu D."/>
            <person name="Skrede I."/>
            <person name="Drula E."/>
            <person name="Henrissat B."/>
            <person name="Morin E."/>
            <person name="Kohler A."/>
            <person name="Barry K."/>
            <person name="LaButti K."/>
            <person name="Morin E."/>
            <person name="Salamov A."/>
            <person name="Lipzen A."/>
            <person name="Mereny Z."/>
            <person name="Hegedus B."/>
            <person name="Baldrian P."/>
            <person name="Stursova M."/>
            <person name="Weitz H."/>
            <person name="Taylor A."/>
            <person name="Grigoriev I.V."/>
            <person name="Nagy L.G."/>
            <person name="Martin F."/>
            <person name="Kauserud H."/>
        </authorList>
    </citation>
    <scope>NUCLEOTIDE SEQUENCE</scope>
    <source>
        <strain evidence="2">CBHHK173m</strain>
    </source>
</reference>
<sequence length="139" mass="15182">MDEAILRPLRPMSSIMRMLFLTQALPLSVSTVLVLSLSSCAPLARDEKHRAYDQQHRDILSPFGGSMSVTTDTVTFSSNVIPRLDTLPESCGGSSRNGARLTSDGRHPGMSQQRRVYALPTMSSSRASSRKPEINSDST</sequence>
<name>A0AAD6XPF5_9AGAR</name>
<organism evidence="2 3">
    <name type="scientific">Mycena belliarum</name>
    <dbReference type="NCBI Taxonomy" id="1033014"/>
    <lineage>
        <taxon>Eukaryota</taxon>
        <taxon>Fungi</taxon>
        <taxon>Dikarya</taxon>
        <taxon>Basidiomycota</taxon>
        <taxon>Agaricomycotina</taxon>
        <taxon>Agaricomycetes</taxon>
        <taxon>Agaricomycetidae</taxon>
        <taxon>Agaricales</taxon>
        <taxon>Marasmiineae</taxon>
        <taxon>Mycenaceae</taxon>
        <taxon>Mycena</taxon>
    </lineage>
</organism>
<proteinExistence type="predicted"/>
<dbReference type="EMBL" id="JARJCN010000016">
    <property type="protein sequence ID" value="KAJ7093404.1"/>
    <property type="molecule type" value="Genomic_DNA"/>
</dbReference>
<accession>A0AAD6XPF5</accession>
<feature type="compositionally biased region" description="Basic and acidic residues" evidence="1">
    <location>
        <begin position="130"/>
        <end position="139"/>
    </location>
</feature>
<keyword evidence="3" id="KW-1185">Reference proteome</keyword>
<evidence type="ECO:0000313" key="3">
    <source>
        <dbReference type="Proteomes" id="UP001222325"/>
    </source>
</evidence>
<comment type="caution">
    <text evidence="2">The sequence shown here is derived from an EMBL/GenBank/DDBJ whole genome shotgun (WGS) entry which is preliminary data.</text>
</comment>
<dbReference type="Proteomes" id="UP001222325">
    <property type="component" value="Unassembled WGS sequence"/>
</dbReference>
<dbReference type="AlphaFoldDB" id="A0AAD6XPF5"/>
<evidence type="ECO:0000313" key="2">
    <source>
        <dbReference type="EMBL" id="KAJ7093404.1"/>
    </source>
</evidence>
<feature type="region of interest" description="Disordered" evidence="1">
    <location>
        <begin position="85"/>
        <end position="139"/>
    </location>
</feature>
<protein>
    <submittedName>
        <fullName evidence="2">Uncharacterized protein</fullName>
    </submittedName>
</protein>
<gene>
    <name evidence="2" type="ORF">B0H15DRAFT_157747</name>
</gene>